<dbReference type="EMBL" id="JAPJZH010000010">
    <property type="protein sequence ID" value="MDA4846896.1"/>
    <property type="molecule type" value="Genomic_DNA"/>
</dbReference>
<evidence type="ECO:0000256" key="7">
    <source>
        <dbReference type="ARBA" id="ARBA00022827"/>
    </source>
</evidence>
<dbReference type="NCBIfam" id="NF005701">
    <property type="entry name" value="PRK07512.1"/>
    <property type="match status" value="1"/>
</dbReference>
<dbReference type="Pfam" id="PF00890">
    <property type="entry name" value="FAD_binding_2"/>
    <property type="match status" value="1"/>
</dbReference>
<dbReference type="InterPro" id="IPR003953">
    <property type="entry name" value="FAD-dep_OxRdtase_2_FAD-bd"/>
</dbReference>
<keyword evidence="6 11" id="KW-0662">Pyridine nucleotide biosynthesis</keyword>
<keyword evidence="8 11" id="KW-0560">Oxidoreductase</keyword>
<sequence length="533" mass="56144">MSSTTVFSPRSWAGIDDVVIVGGGLAGLFCALKLAPRPVSVLAAAPIGQGASSAWAQAGIAAAISEGDTTEKHLQDTVAAGAGIVDEKIARAMIDEGPDRIDDLLRYGVPFDRDLEGRLAVSREAAHRESRVVGVRGDMAGKAIMEALIAEVRKTPSIRLLEGYVVETLMTEGRYVTGVVARPECGKSKTRLAFPTRAVVLCSGGIGHLYAATTNPGQASGGGTGMAARAGAVIADPEFVQFHPTSIDVGRDPAPLATEALRGDGATLINGLGHRFMTDLHQDAELAPRDIVARGIYAEVQAGRGAFLDCTRAIGAQFADRFPTVHAYCRKAGIDPVREPIPVVPAAHYHMGGVLVDADGRTSLDGLWAAGEVTSTGAHGANRLASNSLLEAVVFAGRIAEDIQGLLPAPKCDNWASPADESDDIVTESDSPELQLLRRTMSDCAGVIRDRDGLTRAARLIAELEAKNRKARFGNMLITAKLVVAGALLREESRGAHFRSDRPAPDPQWKKRTYLTLPEADDIVGSAAEMVAA</sequence>
<dbReference type="EC" id="1.4.3.16" evidence="4 10"/>
<dbReference type="PANTHER" id="PTHR42716">
    <property type="entry name" value="L-ASPARTATE OXIDASE"/>
    <property type="match status" value="1"/>
</dbReference>
<protein>
    <recommendedName>
        <fullName evidence="4 10">L-aspartate oxidase</fullName>
        <ecNumber evidence="4 10">1.4.3.16</ecNumber>
    </recommendedName>
</protein>
<keyword evidence="15" id="KW-1185">Reference proteome</keyword>
<comment type="subcellular location">
    <subcellularLocation>
        <location evidence="11">Cytoplasm</location>
    </subcellularLocation>
</comment>
<dbReference type="Gene3D" id="3.90.700.10">
    <property type="entry name" value="Succinate dehydrogenase/fumarate reductase flavoprotein, catalytic domain"/>
    <property type="match status" value="1"/>
</dbReference>
<dbReference type="PRINTS" id="PR00368">
    <property type="entry name" value="FADPNR"/>
</dbReference>
<comment type="catalytic activity">
    <reaction evidence="9">
        <text>L-aspartate + O2 = iminosuccinate + H2O2</text>
        <dbReference type="Rhea" id="RHEA:25876"/>
        <dbReference type="ChEBI" id="CHEBI:15379"/>
        <dbReference type="ChEBI" id="CHEBI:16240"/>
        <dbReference type="ChEBI" id="CHEBI:29991"/>
        <dbReference type="ChEBI" id="CHEBI:77875"/>
        <dbReference type="EC" id="1.4.3.16"/>
    </reaction>
    <physiologicalReaction direction="left-to-right" evidence="9">
        <dbReference type="Rhea" id="RHEA:25877"/>
    </physiologicalReaction>
</comment>
<dbReference type="NCBIfam" id="TIGR00551">
    <property type="entry name" value="nadB"/>
    <property type="match status" value="1"/>
</dbReference>
<accession>A0ABT4VQE4</accession>
<organism evidence="14 15">
    <name type="scientific">Hoeflea poritis</name>
    <dbReference type="NCBI Taxonomy" id="2993659"/>
    <lineage>
        <taxon>Bacteria</taxon>
        <taxon>Pseudomonadati</taxon>
        <taxon>Pseudomonadota</taxon>
        <taxon>Alphaproteobacteria</taxon>
        <taxon>Hyphomicrobiales</taxon>
        <taxon>Rhizobiaceae</taxon>
        <taxon>Hoeflea</taxon>
    </lineage>
</organism>
<dbReference type="GO" id="GO:0008734">
    <property type="term" value="F:L-aspartate oxidase activity"/>
    <property type="evidence" value="ECO:0007669"/>
    <property type="project" value="UniProtKB-EC"/>
</dbReference>
<dbReference type="InterPro" id="IPR005288">
    <property type="entry name" value="NadB"/>
</dbReference>
<dbReference type="InterPro" id="IPR027477">
    <property type="entry name" value="Succ_DH/fumarate_Rdtase_cat_sf"/>
</dbReference>
<proteinExistence type="inferred from homology"/>
<name>A0ABT4VQE4_9HYPH</name>
<dbReference type="SUPFAM" id="SSF56425">
    <property type="entry name" value="Succinate dehydrogenase/fumarate reductase flavoprotein, catalytic domain"/>
    <property type="match status" value="1"/>
</dbReference>
<dbReference type="RefSeq" id="WP_271090697.1">
    <property type="nucleotide sequence ID" value="NZ_JAPJZH010000010.1"/>
</dbReference>
<evidence type="ECO:0000256" key="5">
    <source>
        <dbReference type="ARBA" id="ARBA00022630"/>
    </source>
</evidence>
<evidence type="ECO:0000256" key="10">
    <source>
        <dbReference type="NCBIfam" id="TIGR00551"/>
    </source>
</evidence>
<evidence type="ECO:0000256" key="11">
    <source>
        <dbReference type="RuleBase" id="RU362049"/>
    </source>
</evidence>
<gene>
    <name evidence="14" type="ORF">OOZ53_16170</name>
</gene>
<evidence type="ECO:0000256" key="8">
    <source>
        <dbReference type="ARBA" id="ARBA00023002"/>
    </source>
</evidence>
<dbReference type="PANTHER" id="PTHR42716:SF2">
    <property type="entry name" value="L-ASPARTATE OXIDASE, CHLOROPLASTIC"/>
    <property type="match status" value="1"/>
</dbReference>
<dbReference type="SUPFAM" id="SSF51905">
    <property type="entry name" value="FAD/NAD(P)-binding domain"/>
    <property type="match status" value="1"/>
</dbReference>
<evidence type="ECO:0000313" key="15">
    <source>
        <dbReference type="Proteomes" id="UP001148313"/>
    </source>
</evidence>
<dbReference type="Gene3D" id="3.50.50.60">
    <property type="entry name" value="FAD/NAD(P)-binding domain"/>
    <property type="match status" value="1"/>
</dbReference>
<evidence type="ECO:0000256" key="6">
    <source>
        <dbReference type="ARBA" id="ARBA00022642"/>
    </source>
</evidence>
<dbReference type="Proteomes" id="UP001148313">
    <property type="component" value="Unassembled WGS sequence"/>
</dbReference>
<comment type="pathway">
    <text evidence="2 11">Cofactor biosynthesis; NAD(+) biosynthesis; iminoaspartate from L-aspartate (oxidase route): step 1/1.</text>
</comment>
<dbReference type="Gene3D" id="1.20.58.100">
    <property type="entry name" value="Fumarate reductase/succinate dehydrogenase flavoprotein-like, C-terminal domain"/>
    <property type="match status" value="1"/>
</dbReference>
<dbReference type="InterPro" id="IPR015939">
    <property type="entry name" value="Fum_Rdtase/Succ_DH_flav-like_C"/>
</dbReference>
<evidence type="ECO:0000256" key="2">
    <source>
        <dbReference type="ARBA" id="ARBA00004950"/>
    </source>
</evidence>
<evidence type="ECO:0000256" key="4">
    <source>
        <dbReference type="ARBA" id="ARBA00012173"/>
    </source>
</evidence>
<dbReference type="PIRSF" id="PIRSF000171">
    <property type="entry name" value="SDHA_APRA_LASPO"/>
    <property type="match status" value="1"/>
</dbReference>
<comment type="cofactor">
    <cofactor evidence="1 11">
        <name>FAD</name>
        <dbReference type="ChEBI" id="CHEBI:57692"/>
    </cofactor>
</comment>
<dbReference type="InterPro" id="IPR036188">
    <property type="entry name" value="FAD/NAD-bd_sf"/>
</dbReference>
<evidence type="ECO:0000256" key="9">
    <source>
        <dbReference type="ARBA" id="ARBA00048305"/>
    </source>
</evidence>
<evidence type="ECO:0000256" key="1">
    <source>
        <dbReference type="ARBA" id="ARBA00001974"/>
    </source>
</evidence>
<comment type="function">
    <text evidence="11">Catalyzes the oxidation of L-aspartate to iminoaspartate.</text>
</comment>
<evidence type="ECO:0000313" key="14">
    <source>
        <dbReference type="EMBL" id="MDA4846896.1"/>
    </source>
</evidence>
<dbReference type="InterPro" id="IPR037099">
    <property type="entry name" value="Fum_R/Succ_DH_flav-like_C_sf"/>
</dbReference>
<evidence type="ECO:0000256" key="3">
    <source>
        <dbReference type="ARBA" id="ARBA00008562"/>
    </source>
</evidence>
<keyword evidence="7 11" id="KW-0274">FAD</keyword>
<feature type="domain" description="Fumarate reductase/succinate dehydrogenase flavoprotein-like C-terminal" evidence="13">
    <location>
        <begin position="472"/>
        <end position="517"/>
    </location>
</feature>
<feature type="domain" description="FAD-dependent oxidoreductase 2 FAD-binding" evidence="12">
    <location>
        <begin position="17"/>
        <end position="389"/>
    </location>
</feature>
<dbReference type="Pfam" id="PF02910">
    <property type="entry name" value="Succ_DH_flav_C"/>
    <property type="match status" value="1"/>
</dbReference>
<evidence type="ECO:0000259" key="13">
    <source>
        <dbReference type="Pfam" id="PF02910"/>
    </source>
</evidence>
<comment type="caution">
    <text evidence="14">The sequence shown here is derived from an EMBL/GenBank/DDBJ whole genome shotgun (WGS) entry which is preliminary data.</text>
</comment>
<comment type="similarity">
    <text evidence="3 11">Belongs to the FAD-dependent oxidoreductase 2 family. NadB subfamily.</text>
</comment>
<keyword evidence="5 11" id="KW-0285">Flavoprotein</keyword>
<evidence type="ECO:0000259" key="12">
    <source>
        <dbReference type="Pfam" id="PF00890"/>
    </source>
</evidence>
<reference evidence="14" key="1">
    <citation type="submission" date="2022-11" db="EMBL/GenBank/DDBJ databases">
        <title>Hoeflea poritis sp. nov., isolated from scleractinian coral Porites lutea.</title>
        <authorList>
            <person name="Zhang G."/>
            <person name="Wei Q."/>
            <person name="Cai L."/>
        </authorList>
    </citation>
    <scope>NUCLEOTIDE SEQUENCE</scope>
    <source>
        <strain evidence="14">E7-10</strain>
    </source>
</reference>
<dbReference type="SUPFAM" id="SSF46977">
    <property type="entry name" value="Succinate dehydrogenase/fumarate reductase flavoprotein C-terminal domain"/>
    <property type="match status" value="1"/>
</dbReference>